<gene>
    <name evidence="11" type="primary">cox3</name>
</gene>
<comment type="function">
    <text evidence="8">Component of the cytochrome c oxidase, the last enzyme in the mitochondrial electron transport chain which drives oxidative phosphorylation. The respiratory chain contains 3 multisubunit complexes succinate dehydrogenase (complex II, CII), ubiquinol-cytochrome c oxidoreductase (cytochrome b-c1 complex, complex III, CIII) and cytochrome c oxidase (complex IV, CIV), that cooperate to transfer electrons derived from NADH and succinate to molecular oxygen, creating an electrochemical gradient over the inner membrane that drives transmembrane transport and the ATP synthase. Cytochrome c oxidase is the component of the respiratory chain that catalyzes the reduction of oxygen to water. Electrons originating from reduced cytochrome c in the intermembrane space (IMS) are transferred via the dinuclear copper A center (CU(A)) of subunit 2 and heme A of subunit 1 to the active site in subunit 1, a binuclear center (BNC) formed by heme A3 and copper B (CU(B)). The BNC reduces molecular oxygen to 2 water molecules using 4 electrons from cytochrome c in the IMS and 4 protons from the mitochondrial matrix.</text>
</comment>
<evidence type="ECO:0000256" key="4">
    <source>
        <dbReference type="ARBA" id="ARBA00022692"/>
    </source>
</evidence>
<dbReference type="InterPro" id="IPR013833">
    <property type="entry name" value="Cyt_c_oxidase_su3_a-hlx"/>
</dbReference>
<dbReference type="EMBL" id="MH422969">
    <property type="protein sequence ID" value="AYV97248.1"/>
    <property type="molecule type" value="Genomic_DNA"/>
</dbReference>
<organism evidence="11">
    <name type="scientific">Xiphydria sp. ZJUH 2008002</name>
    <dbReference type="NCBI Taxonomy" id="2488325"/>
    <lineage>
        <taxon>Eukaryota</taxon>
        <taxon>Metazoa</taxon>
        <taxon>Ecdysozoa</taxon>
        <taxon>Arthropoda</taxon>
        <taxon>Hexapoda</taxon>
        <taxon>Insecta</taxon>
        <taxon>Pterygota</taxon>
        <taxon>Neoptera</taxon>
        <taxon>Endopterygota</taxon>
        <taxon>Hymenoptera</taxon>
        <taxon>Xiphydrioidea</taxon>
        <taxon>Xiphydriidae</taxon>
        <taxon>Xiphydria</taxon>
    </lineage>
</organism>
<protein>
    <recommendedName>
        <fullName evidence="3 8">Cytochrome c oxidase subunit 3</fullName>
    </recommendedName>
</protein>
<dbReference type="InterPro" id="IPR035973">
    <property type="entry name" value="Cyt_c_oxidase_su3-like_sf"/>
</dbReference>
<keyword evidence="6 9" id="KW-1133">Transmembrane helix</keyword>
<dbReference type="PANTHER" id="PTHR11403:SF7">
    <property type="entry name" value="CYTOCHROME C OXIDASE SUBUNIT 3"/>
    <property type="match status" value="1"/>
</dbReference>
<dbReference type="GO" id="GO:0016020">
    <property type="term" value="C:membrane"/>
    <property type="evidence" value="ECO:0007669"/>
    <property type="project" value="UniProtKB-SubCell"/>
</dbReference>
<evidence type="ECO:0000256" key="9">
    <source>
        <dbReference type="SAM" id="Phobius"/>
    </source>
</evidence>
<evidence type="ECO:0000256" key="1">
    <source>
        <dbReference type="ARBA" id="ARBA00004141"/>
    </source>
</evidence>
<feature type="domain" description="Heme-copper oxidase subunit III family profile" evidence="10">
    <location>
        <begin position="13"/>
        <end position="270"/>
    </location>
</feature>
<comment type="similarity">
    <text evidence="2 8">Belongs to the cytochrome c oxidase subunit 3 family.</text>
</comment>
<keyword evidence="8 11" id="KW-0496">Mitochondrion</keyword>
<dbReference type="InterPro" id="IPR024791">
    <property type="entry name" value="Cyt_c/ubiquinol_Oxase_su3"/>
</dbReference>
<evidence type="ECO:0000256" key="6">
    <source>
        <dbReference type="ARBA" id="ARBA00022989"/>
    </source>
</evidence>
<dbReference type="SUPFAM" id="SSF81452">
    <property type="entry name" value="Cytochrome c oxidase subunit III-like"/>
    <property type="match status" value="1"/>
</dbReference>
<evidence type="ECO:0000256" key="3">
    <source>
        <dbReference type="ARBA" id="ARBA00015944"/>
    </source>
</evidence>
<feature type="transmembrane region" description="Helical" evidence="9">
    <location>
        <begin position="22"/>
        <end position="39"/>
    </location>
</feature>
<feature type="transmembrane region" description="Helical" evidence="9">
    <location>
        <begin position="249"/>
        <end position="268"/>
    </location>
</feature>
<evidence type="ECO:0000256" key="2">
    <source>
        <dbReference type="ARBA" id="ARBA00010581"/>
    </source>
</evidence>
<proteinExistence type="inferred from homology"/>
<dbReference type="PANTHER" id="PTHR11403">
    <property type="entry name" value="CYTOCHROME C OXIDASE SUBUNIT III"/>
    <property type="match status" value="1"/>
</dbReference>
<evidence type="ECO:0000256" key="8">
    <source>
        <dbReference type="RuleBase" id="RU003375"/>
    </source>
</evidence>
<dbReference type="GO" id="GO:0005739">
    <property type="term" value="C:mitochondrion"/>
    <property type="evidence" value="ECO:0007669"/>
    <property type="project" value="TreeGrafter"/>
</dbReference>
<reference evidence="11" key="2">
    <citation type="submission" date="2018-06" db="EMBL/GenBank/DDBJ databases">
        <authorList>
            <person name="Zheng B."/>
        </authorList>
    </citation>
    <scope>NUCLEOTIDE SEQUENCE</scope>
</reference>
<feature type="transmembrane region" description="Helical" evidence="9">
    <location>
        <begin position="170"/>
        <end position="188"/>
    </location>
</feature>
<accession>A0A3G5BC77</accession>
<evidence type="ECO:0000313" key="11">
    <source>
        <dbReference type="EMBL" id="AYV97248.1"/>
    </source>
</evidence>
<keyword evidence="4 8" id="KW-0812">Transmembrane</keyword>
<dbReference type="GO" id="GO:0006123">
    <property type="term" value="P:mitochondrial electron transport, cytochrome c to oxygen"/>
    <property type="evidence" value="ECO:0007669"/>
    <property type="project" value="TreeGrafter"/>
</dbReference>
<dbReference type="Gene3D" id="1.20.120.80">
    <property type="entry name" value="Cytochrome c oxidase, subunit III, four-helix bundle"/>
    <property type="match status" value="1"/>
</dbReference>
<dbReference type="AlphaFoldDB" id="A0A3G5BC77"/>
<dbReference type="InterPro" id="IPR000298">
    <property type="entry name" value="Cyt_c_oxidase-like_su3"/>
</dbReference>
<reference evidence="11" key="1">
    <citation type="journal article" date="2018" name="Int. J. Biol. Macromol.">
        <title>The first two mitochondrial genomes of wood wasps (Hymenoptera: Symphyta): Novel gene rearrangements and higher-level phylogeny of the basal hymenopterans.</title>
        <authorList>
            <person name="Ma Y."/>
            <person name="Zheng B.Y."/>
            <person name="Zhu J.C."/>
            <person name="van Achterberg C."/>
            <person name="Tang P."/>
            <person name="Chen X.X."/>
        </authorList>
    </citation>
    <scope>NUCLEOTIDE SEQUENCE</scope>
</reference>
<dbReference type="CDD" id="cd01665">
    <property type="entry name" value="Cyt_c_Oxidase_III"/>
    <property type="match status" value="1"/>
</dbReference>
<dbReference type="GO" id="GO:0004129">
    <property type="term" value="F:cytochrome-c oxidase activity"/>
    <property type="evidence" value="ECO:0007669"/>
    <property type="project" value="InterPro"/>
</dbReference>
<evidence type="ECO:0000256" key="5">
    <source>
        <dbReference type="ARBA" id="ARBA00022967"/>
    </source>
</evidence>
<comment type="subcellular location">
    <subcellularLocation>
        <location evidence="1">Membrane</location>
        <topology evidence="1">Multi-pass membrane protein</topology>
    </subcellularLocation>
</comment>
<evidence type="ECO:0000256" key="7">
    <source>
        <dbReference type="ARBA" id="ARBA00023136"/>
    </source>
</evidence>
<geneLocation type="mitochondrion" evidence="11"/>
<dbReference type="PROSITE" id="PS50253">
    <property type="entry name" value="COX3"/>
    <property type="match status" value="1"/>
</dbReference>
<feature type="transmembrane region" description="Helical" evidence="9">
    <location>
        <begin position="200"/>
        <end position="228"/>
    </location>
</feature>
<dbReference type="Pfam" id="PF00510">
    <property type="entry name" value="COX3"/>
    <property type="match status" value="1"/>
</dbReference>
<keyword evidence="7 9" id="KW-0472">Membrane</keyword>
<evidence type="ECO:0000259" key="10">
    <source>
        <dbReference type="PROSITE" id="PS50253"/>
    </source>
</evidence>
<dbReference type="FunFam" id="1.20.120.80:FF:000002">
    <property type="entry name" value="Cytochrome c oxidase subunit 3"/>
    <property type="match status" value="1"/>
</dbReference>
<dbReference type="InterPro" id="IPR033945">
    <property type="entry name" value="Cyt_c_oxase_su3_dom"/>
</dbReference>
<keyword evidence="5" id="KW-1278">Translocase</keyword>
<feature type="transmembrane region" description="Helical" evidence="9">
    <location>
        <begin position="51"/>
        <end position="68"/>
    </location>
</feature>
<name>A0A3G5BC77_9HYME</name>
<dbReference type="Gene3D" id="1.10.287.70">
    <property type="match status" value="1"/>
</dbReference>
<sequence length="270" mass="32692">MFLYYLIMSKILHNHPFHLVDLSPWPILMSFNFLNFMLGMNKFFYFKNYNLFMFSILLMIFCSIHWWRDVIRESTYQGYHTSIVLEGLRLGMILFIISEIFFFLSFFWTYFHMMLSPSIEIGSIWPPKGIINFNPYNIPLLNTLILLSSGSSVTWSHHSMLNNMYMKSKNSLMLTIILGVYFTLLQIFEYYNAPFTICDSIYGSIFFMTTGFHGIHVIIGTFFLFVCFIRLKYNQFSFYHHLGYEMSIWYWHFVDVIWLFLFILIYWWNY</sequence>
<feature type="transmembrane region" description="Helical" evidence="9">
    <location>
        <begin position="88"/>
        <end position="111"/>
    </location>
</feature>